<proteinExistence type="predicted"/>
<dbReference type="InterPro" id="IPR013187">
    <property type="entry name" value="F-box-assoc_dom_typ3"/>
</dbReference>
<evidence type="ECO:0000313" key="3">
    <source>
        <dbReference type="Proteomes" id="UP000288805"/>
    </source>
</evidence>
<dbReference type="Pfam" id="PF08268">
    <property type="entry name" value="FBA_3"/>
    <property type="match status" value="1"/>
</dbReference>
<dbReference type="PANTHER" id="PTHR31672:SF13">
    <property type="entry name" value="F-BOX PROTEIN CPR30-LIKE"/>
    <property type="match status" value="1"/>
</dbReference>
<organism evidence="2 3">
    <name type="scientific">Vitis vinifera</name>
    <name type="common">Grape</name>
    <dbReference type="NCBI Taxonomy" id="29760"/>
    <lineage>
        <taxon>Eukaryota</taxon>
        <taxon>Viridiplantae</taxon>
        <taxon>Streptophyta</taxon>
        <taxon>Embryophyta</taxon>
        <taxon>Tracheophyta</taxon>
        <taxon>Spermatophyta</taxon>
        <taxon>Magnoliopsida</taxon>
        <taxon>eudicotyledons</taxon>
        <taxon>Gunneridae</taxon>
        <taxon>Pentapetalae</taxon>
        <taxon>rosids</taxon>
        <taxon>Vitales</taxon>
        <taxon>Vitaceae</taxon>
        <taxon>Viteae</taxon>
        <taxon>Vitis</taxon>
    </lineage>
</organism>
<accession>A0A438ICL1</accession>
<dbReference type="InterPro" id="IPR001810">
    <property type="entry name" value="F-box_dom"/>
</dbReference>
<sequence length="323" mass="37691">MDDYGNALMWVTQNENVFEVEEILTNILLRLPVKSLLICKSVCKYWRSIISRPSFVESHLIQSQHNPTYVFYPYDPWHHNVYLLRKTDGEMTESLPGCDGIYFKGIICSFNGLICCVDYYSAFLHHIRICNPATREVLLLPQSRELKHLGEVGVAFGPGINEYKVFQFYGGTQHYGCEVYSSITGSWKSIEEGIDSILVVNREEFFSTIRLPKEKILRPYLINLEGCLCLVVDNGLEEYRFDIWALQDSKESLWTKKWSDYMPFCRISHIIEHVAARKNEILLGTFSRLHLYNMGTRTWRKFNWEHDGEEVSIYLPESLLPCK</sequence>
<dbReference type="Pfam" id="PF00646">
    <property type="entry name" value="F-box"/>
    <property type="match status" value="1"/>
</dbReference>
<reference evidence="2 3" key="1">
    <citation type="journal article" date="2018" name="PLoS Genet.">
        <title>Population sequencing reveals clonal diversity and ancestral inbreeding in the grapevine cultivar Chardonnay.</title>
        <authorList>
            <person name="Roach M.J."/>
            <person name="Johnson D.L."/>
            <person name="Bohlmann J."/>
            <person name="van Vuuren H.J."/>
            <person name="Jones S.J."/>
            <person name="Pretorius I.S."/>
            <person name="Schmidt S.A."/>
            <person name="Borneman A.R."/>
        </authorList>
    </citation>
    <scope>NUCLEOTIDE SEQUENCE [LARGE SCALE GENOMIC DNA]</scope>
    <source>
        <strain evidence="3">cv. Chardonnay</strain>
        <tissue evidence="2">Leaf</tissue>
    </source>
</reference>
<protein>
    <submittedName>
        <fullName evidence="2">Putative F-box protein</fullName>
    </submittedName>
</protein>
<dbReference type="InterPro" id="IPR050796">
    <property type="entry name" value="SCF_F-box_component"/>
</dbReference>
<dbReference type="AlphaFoldDB" id="A0A438ICL1"/>
<dbReference type="CDD" id="cd22157">
    <property type="entry name" value="F-box_AtFBW1-like"/>
    <property type="match status" value="1"/>
</dbReference>
<feature type="domain" description="F-box" evidence="1">
    <location>
        <begin position="21"/>
        <end position="59"/>
    </location>
</feature>
<dbReference type="SMART" id="SM00256">
    <property type="entry name" value="FBOX"/>
    <property type="match status" value="1"/>
</dbReference>
<dbReference type="SUPFAM" id="SSF81383">
    <property type="entry name" value="F-box domain"/>
    <property type="match status" value="1"/>
</dbReference>
<evidence type="ECO:0000313" key="2">
    <source>
        <dbReference type="EMBL" id="RVW94387.1"/>
    </source>
</evidence>
<evidence type="ECO:0000259" key="1">
    <source>
        <dbReference type="SMART" id="SM00256"/>
    </source>
</evidence>
<name>A0A438ICL1_VITVI</name>
<gene>
    <name evidence="2" type="primary">VvCHDp000927_3</name>
    <name evidence="2" type="ORF">CK203_037862</name>
</gene>
<dbReference type="Gene3D" id="1.20.1280.50">
    <property type="match status" value="1"/>
</dbReference>
<comment type="caution">
    <text evidence="2">The sequence shown here is derived from an EMBL/GenBank/DDBJ whole genome shotgun (WGS) entry which is preliminary data.</text>
</comment>
<dbReference type="PANTHER" id="PTHR31672">
    <property type="entry name" value="BNACNNG10540D PROTEIN"/>
    <property type="match status" value="1"/>
</dbReference>
<dbReference type="InterPro" id="IPR036047">
    <property type="entry name" value="F-box-like_dom_sf"/>
</dbReference>
<dbReference type="EMBL" id="QGNW01000122">
    <property type="protein sequence ID" value="RVW94387.1"/>
    <property type="molecule type" value="Genomic_DNA"/>
</dbReference>
<dbReference type="Proteomes" id="UP000288805">
    <property type="component" value="Unassembled WGS sequence"/>
</dbReference>